<dbReference type="GO" id="GO:1901135">
    <property type="term" value="P:carbohydrate derivative metabolic process"/>
    <property type="evidence" value="ECO:0007669"/>
    <property type="project" value="InterPro"/>
</dbReference>
<feature type="domain" description="HTH rpiR-type" evidence="5">
    <location>
        <begin position="194"/>
        <end position="270"/>
    </location>
</feature>
<dbReference type="SUPFAM" id="SSF46689">
    <property type="entry name" value="Homeodomain-like"/>
    <property type="match status" value="1"/>
</dbReference>
<dbReference type="AlphaFoldDB" id="A0A4Q2U4M6"/>
<accession>A0A4Q2U4M6</accession>
<dbReference type="InterPro" id="IPR035472">
    <property type="entry name" value="RpiR-like_SIS"/>
</dbReference>
<dbReference type="CDD" id="cd05013">
    <property type="entry name" value="SIS_RpiR"/>
    <property type="match status" value="1"/>
</dbReference>
<organism evidence="7 8">
    <name type="scientific">Lichenibacterium minor</name>
    <dbReference type="NCBI Taxonomy" id="2316528"/>
    <lineage>
        <taxon>Bacteria</taxon>
        <taxon>Pseudomonadati</taxon>
        <taxon>Pseudomonadota</taxon>
        <taxon>Alphaproteobacteria</taxon>
        <taxon>Hyphomicrobiales</taxon>
        <taxon>Lichenihabitantaceae</taxon>
        <taxon>Lichenibacterium</taxon>
    </lineage>
</organism>
<reference evidence="7 8" key="1">
    <citation type="submission" date="2018-12" db="EMBL/GenBank/DDBJ databases">
        <authorList>
            <person name="Grouzdev D.S."/>
            <person name="Krutkina M.S."/>
        </authorList>
    </citation>
    <scope>NUCLEOTIDE SEQUENCE [LARGE SCALE GENOMIC DNA]</scope>
    <source>
        <strain evidence="7 8">RmlP026</strain>
    </source>
</reference>
<proteinExistence type="predicted"/>
<keyword evidence="3" id="KW-0804">Transcription</keyword>
<dbReference type="GO" id="GO:0003700">
    <property type="term" value="F:DNA-binding transcription factor activity"/>
    <property type="evidence" value="ECO:0007669"/>
    <property type="project" value="InterPro"/>
</dbReference>
<feature type="compositionally biased region" description="Basic and acidic residues" evidence="4">
    <location>
        <begin position="33"/>
        <end position="44"/>
    </location>
</feature>
<evidence type="ECO:0000256" key="2">
    <source>
        <dbReference type="ARBA" id="ARBA00023125"/>
    </source>
</evidence>
<dbReference type="Proteomes" id="UP000290759">
    <property type="component" value="Unassembled WGS sequence"/>
</dbReference>
<sequence length="489" mass="50570">MTPTGAEKPCRTGDASPVRRIDAPSPKGRPGRGHCDPRGSDSRRGGSGRPRSARRDGAARRGIFGPRVTRFTAGIPRAALLHDIAVLVPVVVFPPDAAVFVRVGERRSRHTDEHQEGQNSFHRSSPLADSLTASGGTLLSPVGGVCGFSHAVPPSVASAVDLDPLDAWTALVVSMTSPYNEVMNTTARGTATADGFRARLDGLGAGLAPSLLKVARFMDRHRARVLAASAADIAGLVGTSDATVVRTARALGYAGLPELKRALADALAEVGDEPSTPADEMRRTLGEVGADVGRAVDAVLDAQEAALRVLRAPGTRDAMAAAVAALDRAGRIALFGVGPTAHLVRYAAVPLGRAGRRTLLLDRTGRGLADQLLDLGRGDVLLALAYGRPYREIAVVLGEARRLGLPAVLMTGEGDHRLAALADVVLKVPRGAAGRAALHGGTMAALEALVLGLMAAAGDGSLATLDRLGALRAELDPPRGSRTEGGRRG</sequence>
<dbReference type="GO" id="GO:0097367">
    <property type="term" value="F:carbohydrate derivative binding"/>
    <property type="evidence" value="ECO:0007669"/>
    <property type="project" value="InterPro"/>
</dbReference>
<dbReference type="PANTHER" id="PTHR30514">
    <property type="entry name" value="GLUCOKINASE"/>
    <property type="match status" value="1"/>
</dbReference>
<evidence type="ECO:0000256" key="3">
    <source>
        <dbReference type="ARBA" id="ARBA00023163"/>
    </source>
</evidence>
<dbReference type="Gene3D" id="1.10.10.10">
    <property type="entry name" value="Winged helix-like DNA-binding domain superfamily/Winged helix DNA-binding domain"/>
    <property type="match status" value="1"/>
</dbReference>
<evidence type="ECO:0000256" key="1">
    <source>
        <dbReference type="ARBA" id="ARBA00023015"/>
    </source>
</evidence>
<dbReference type="PANTHER" id="PTHR30514:SF18">
    <property type="entry name" value="RPIR-FAMILY TRANSCRIPTIONAL REGULATOR"/>
    <property type="match status" value="1"/>
</dbReference>
<evidence type="ECO:0000259" key="6">
    <source>
        <dbReference type="PROSITE" id="PS51464"/>
    </source>
</evidence>
<reference evidence="7 8" key="2">
    <citation type="submission" date="2019-02" db="EMBL/GenBank/DDBJ databases">
        <title>'Lichenibacterium ramalinii' gen. nov. sp. nov., 'Lichenibacterium minor' gen. nov. sp. nov.</title>
        <authorList>
            <person name="Pankratov T."/>
        </authorList>
    </citation>
    <scope>NUCLEOTIDE SEQUENCE [LARGE SCALE GENOMIC DNA]</scope>
    <source>
        <strain evidence="7 8">RmlP026</strain>
    </source>
</reference>
<dbReference type="InterPro" id="IPR009057">
    <property type="entry name" value="Homeodomain-like_sf"/>
</dbReference>
<name>A0A4Q2U4M6_9HYPH</name>
<dbReference type="InterPro" id="IPR047640">
    <property type="entry name" value="RpiR-like"/>
</dbReference>
<dbReference type="GO" id="GO:0003677">
    <property type="term" value="F:DNA binding"/>
    <property type="evidence" value="ECO:0007669"/>
    <property type="project" value="UniProtKB-KW"/>
</dbReference>
<dbReference type="PROSITE" id="PS51071">
    <property type="entry name" value="HTH_RPIR"/>
    <property type="match status" value="1"/>
</dbReference>
<evidence type="ECO:0000313" key="7">
    <source>
        <dbReference type="EMBL" id="RYC31332.1"/>
    </source>
</evidence>
<feature type="domain" description="SIS" evidence="6">
    <location>
        <begin position="322"/>
        <end position="459"/>
    </location>
</feature>
<keyword evidence="1" id="KW-0805">Transcription regulation</keyword>
<keyword evidence="2" id="KW-0238">DNA-binding</keyword>
<gene>
    <name evidence="7" type="ORF">D3273_14555</name>
</gene>
<evidence type="ECO:0000256" key="4">
    <source>
        <dbReference type="SAM" id="MobiDB-lite"/>
    </source>
</evidence>
<dbReference type="PROSITE" id="PS51464">
    <property type="entry name" value="SIS"/>
    <property type="match status" value="1"/>
</dbReference>
<protein>
    <submittedName>
        <fullName evidence="7">MurR/RpiR family transcriptional regulator</fullName>
    </submittedName>
</protein>
<dbReference type="InterPro" id="IPR000281">
    <property type="entry name" value="HTH_RpiR"/>
</dbReference>
<dbReference type="InterPro" id="IPR036388">
    <property type="entry name" value="WH-like_DNA-bd_sf"/>
</dbReference>
<keyword evidence="8" id="KW-1185">Reference proteome</keyword>
<dbReference type="OrthoDB" id="8683433at2"/>
<dbReference type="InterPro" id="IPR046348">
    <property type="entry name" value="SIS_dom_sf"/>
</dbReference>
<dbReference type="Pfam" id="PF01418">
    <property type="entry name" value="HTH_6"/>
    <property type="match status" value="1"/>
</dbReference>
<dbReference type="InterPro" id="IPR001347">
    <property type="entry name" value="SIS_dom"/>
</dbReference>
<dbReference type="Gene3D" id="3.40.50.10490">
    <property type="entry name" value="Glucose-6-phosphate isomerase like protein, domain 1"/>
    <property type="match status" value="1"/>
</dbReference>
<dbReference type="EMBL" id="QYBB01000015">
    <property type="protein sequence ID" value="RYC31332.1"/>
    <property type="molecule type" value="Genomic_DNA"/>
</dbReference>
<evidence type="ECO:0000259" key="5">
    <source>
        <dbReference type="PROSITE" id="PS51071"/>
    </source>
</evidence>
<feature type="region of interest" description="Disordered" evidence="4">
    <location>
        <begin position="1"/>
        <end position="61"/>
    </location>
</feature>
<dbReference type="SUPFAM" id="SSF53697">
    <property type="entry name" value="SIS domain"/>
    <property type="match status" value="1"/>
</dbReference>
<evidence type="ECO:0000313" key="8">
    <source>
        <dbReference type="Proteomes" id="UP000290759"/>
    </source>
</evidence>
<comment type="caution">
    <text evidence="7">The sequence shown here is derived from an EMBL/GenBank/DDBJ whole genome shotgun (WGS) entry which is preliminary data.</text>
</comment>